<keyword evidence="1" id="KW-1133">Transmembrane helix</keyword>
<feature type="transmembrane region" description="Helical" evidence="1">
    <location>
        <begin position="138"/>
        <end position="160"/>
    </location>
</feature>
<evidence type="ECO:0000259" key="3">
    <source>
        <dbReference type="Pfam" id="PF26059"/>
    </source>
</evidence>
<protein>
    <recommendedName>
        <fullName evidence="3">DUF8020 domain-containing protein</fullName>
    </recommendedName>
</protein>
<evidence type="ECO:0000256" key="2">
    <source>
        <dbReference type="SAM" id="SignalP"/>
    </source>
</evidence>
<keyword evidence="1" id="KW-0472">Membrane</keyword>
<dbReference type="RefSeq" id="WP_167476693.1">
    <property type="nucleotide sequence ID" value="NZ_CP046172.1"/>
</dbReference>
<dbReference type="Proteomes" id="UP000503540">
    <property type="component" value="Chromosome"/>
</dbReference>
<dbReference type="AlphaFoldDB" id="A0A6G9YMF7"/>
<keyword evidence="5" id="KW-1185">Reference proteome</keyword>
<reference evidence="4 5" key="1">
    <citation type="journal article" date="2019" name="ACS Chem. Biol.">
        <title>Identification and Mobilization of a Cryptic Antibiotic Biosynthesis Gene Locus from a Human-Pathogenic Nocardia Isolate.</title>
        <authorList>
            <person name="Herisse M."/>
            <person name="Ishida K."/>
            <person name="Porter J.L."/>
            <person name="Howden B."/>
            <person name="Hertweck C."/>
            <person name="Stinear T.P."/>
            <person name="Pidot S.J."/>
        </authorList>
    </citation>
    <scope>NUCLEOTIDE SEQUENCE [LARGE SCALE GENOMIC DNA]</scope>
    <source>
        <strain evidence="4 5">AUSMDU00012717</strain>
    </source>
</reference>
<sequence>MKLTKLALATTIFTAAVGIFAGTSSADAIPPVGVSVHTDNGVGVIETDSGQLVSEDGVFKVKSADGTVLAGTPLKFRLDDFEFPIDAAISGNRATLTPAFDMSRAVYHPVALPFDDSATWKTPYEREKDAWSRMASTVSLGISIAAVVGAVGGGAIGCLLGGSVGALAAFGTIVGLLGPFLPAAVVGCVAGASVAAPLGTLAAQFVIAAPIAIGAAIQYFSTINAPFPAK</sequence>
<feature type="transmembrane region" description="Helical" evidence="1">
    <location>
        <begin position="201"/>
        <end position="220"/>
    </location>
</feature>
<gene>
    <name evidence="4" type="ORF">F5544_32090</name>
</gene>
<feature type="signal peptide" evidence="2">
    <location>
        <begin position="1"/>
        <end position="21"/>
    </location>
</feature>
<keyword evidence="2" id="KW-0732">Signal</keyword>
<dbReference type="Pfam" id="PF26059">
    <property type="entry name" value="DUF8020"/>
    <property type="match status" value="1"/>
</dbReference>
<proteinExistence type="predicted"/>
<organism evidence="4 5">
    <name type="scientific">Nocardia arthritidis</name>
    <dbReference type="NCBI Taxonomy" id="228602"/>
    <lineage>
        <taxon>Bacteria</taxon>
        <taxon>Bacillati</taxon>
        <taxon>Actinomycetota</taxon>
        <taxon>Actinomycetes</taxon>
        <taxon>Mycobacteriales</taxon>
        <taxon>Nocardiaceae</taxon>
        <taxon>Nocardia</taxon>
    </lineage>
</organism>
<evidence type="ECO:0000313" key="4">
    <source>
        <dbReference type="EMBL" id="QIS14257.1"/>
    </source>
</evidence>
<feature type="chain" id="PRO_5038721443" description="DUF8020 domain-containing protein" evidence="2">
    <location>
        <begin position="22"/>
        <end position="230"/>
    </location>
</feature>
<name>A0A6G9YMF7_9NOCA</name>
<dbReference type="InterPro" id="IPR058333">
    <property type="entry name" value="DUF8020"/>
</dbReference>
<evidence type="ECO:0000313" key="5">
    <source>
        <dbReference type="Proteomes" id="UP000503540"/>
    </source>
</evidence>
<dbReference type="EMBL" id="CP046172">
    <property type="protein sequence ID" value="QIS14257.1"/>
    <property type="molecule type" value="Genomic_DNA"/>
</dbReference>
<dbReference type="KEGG" id="nah:F5544_32090"/>
<evidence type="ECO:0000256" key="1">
    <source>
        <dbReference type="SAM" id="Phobius"/>
    </source>
</evidence>
<accession>A0A6G9YMF7</accession>
<feature type="transmembrane region" description="Helical" evidence="1">
    <location>
        <begin position="167"/>
        <end position="195"/>
    </location>
</feature>
<feature type="domain" description="DUF8020" evidence="3">
    <location>
        <begin position="31"/>
        <end position="99"/>
    </location>
</feature>
<keyword evidence="1" id="KW-0812">Transmembrane</keyword>